<dbReference type="Pfam" id="PF03572">
    <property type="entry name" value="Peptidase_S41"/>
    <property type="match status" value="1"/>
</dbReference>
<reference evidence="10" key="2">
    <citation type="journal article" date="2021" name="PeerJ">
        <title>Extensive microbial diversity within the chicken gut microbiome revealed by metagenomics and culture.</title>
        <authorList>
            <person name="Gilroy R."/>
            <person name="Ravi A."/>
            <person name="Getino M."/>
            <person name="Pursley I."/>
            <person name="Horton D.L."/>
            <person name="Alikhan N.F."/>
            <person name="Baker D."/>
            <person name="Gharbi K."/>
            <person name="Hall N."/>
            <person name="Watson M."/>
            <person name="Adriaenssens E.M."/>
            <person name="Foster-Nyarko E."/>
            <person name="Jarju S."/>
            <person name="Secka A."/>
            <person name="Antonio M."/>
            <person name="Oren A."/>
            <person name="Chaudhuri R.R."/>
            <person name="La Ragione R."/>
            <person name="Hildebrand F."/>
            <person name="Pallen M.J."/>
        </authorList>
    </citation>
    <scope>NUCLEOTIDE SEQUENCE</scope>
    <source>
        <strain evidence="10">6019</strain>
    </source>
</reference>
<dbReference type="PROSITE" id="PS50106">
    <property type="entry name" value="PDZ"/>
    <property type="match status" value="1"/>
</dbReference>
<keyword evidence="8" id="KW-0812">Transmembrane</keyword>
<dbReference type="InterPro" id="IPR029045">
    <property type="entry name" value="ClpP/crotonase-like_dom_sf"/>
</dbReference>
<evidence type="ECO:0000313" key="11">
    <source>
        <dbReference type="EMBL" id="SEV83133.1"/>
    </source>
</evidence>
<keyword evidence="12" id="KW-1185">Reference proteome</keyword>
<sequence>MIEQIRNRKSERRKKFLFLPLIVLSVIIITAALTTLTLYAQSDSNTSDYEEFEQFFQIYDTLSEEYYEDIDQDALVESAIRGLIEGLDDPYTEYMDASETEEFYESVTGDFEGIGAEVRQEGSYIVVVSPMRGSPAEAAGIEPGDMITAVDGESIEGWTANEAVQLIRGEKGTDVTLTVIRGNNAPTDITITRDTIHVESVTYEAYDDIAHVSINRFQEGTTDEFADALDEAAENGNTNLVLDFRYNPGGLLNEAVNMINQFVDRNTEVLILEEGNGQQVSLTTTFNKNDSTDSFENIYIMINEGSASASEVVTGALQDLIDVEVVGVKSFGKGTVQTTEQFSNQSLLKFTHSKWLTPNGTWVHDEGIEPDVELINPDFYRVTILNPDDLFAEGQENETIISLKVALDALGYEIDEINETFDSNLTEQVEAFQEDNDLEVTGVVTGETTDTLVSELRAFILDHDAQLDYLIDYINGEYTAEEIEAIADENAQYIEMIDLHEEMENSEDVE</sequence>
<dbReference type="Gene3D" id="1.10.101.10">
    <property type="entry name" value="PGBD-like superfamily/PGBD"/>
    <property type="match status" value="1"/>
</dbReference>
<reference evidence="11 12" key="1">
    <citation type="submission" date="2016-10" db="EMBL/GenBank/DDBJ databases">
        <authorList>
            <person name="Varghese N."/>
            <person name="Submissions S."/>
        </authorList>
    </citation>
    <scope>NUCLEOTIDE SEQUENCE [LARGE SCALE GENOMIC DNA]</scope>
    <source>
        <strain evidence="11 12">IBRC-M10081</strain>
    </source>
</reference>
<dbReference type="Pfam" id="PF01471">
    <property type="entry name" value="PG_binding_1"/>
    <property type="match status" value="1"/>
</dbReference>
<comment type="similarity">
    <text evidence="2 7">Belongs to the peptidase S41A family.</text>
</comment>
<dbReference type="InterPro" id="IPR055210">
    <property type="entry name" value="CtpA/B_N"/>
</dbReference>
<dbReference type="Pfam" id="PF22694">
    <property type="entry name" value="CtpB_N-like"/>
    <property type="match status" value="1"/>
</dbReference>
<keyword evidence="8" id="KW-1133">Transmembrane helix</keyword>
<evidence type="ECO:0000256" key="2">
    <source>
        <dbReference type="ARBA" id="ARBA00009179"/>
    </source>
</evidence>
<proteinExistence type="inferred from homology"/>
<keyword evidence="5 7" id="KW-0378">Hydrolase</keyword>
<evidence type="ECO:0000256" key="1">
    <source>
        <dbReference type="ARBA" id="ARBA00004162"/>
    </source>
</evidence>
<dbReference type="SUPFAM" id="SSF47090">
    <property type="entry name" value="PGBD-like"/>
    <property type="match status" value="1"/>
</dbReference>
<evidence type="ECO:0000256" key="4">
    <source>
        <dbReference type="ARBA" id="ARBA00022670"/>
    </source>
</evidence>
<dbReference type="Proteomes" id="UP000243605">
    <property type="component" value="Unassembled WGS sequence"/>
</dbReference>
<dbReference type="CDD" id="cd06782">
    <property type="entry name" value="cpPDZ_CPP-like"/>
    <property type="match status" value="1"/>
</dbReference>
<dbReference type="PANTHER" id="PTHR32060">
    <property type="entry name" value="TAIL-SPECIFIC PROTEASE"/>
    <property type="match status" value="1"/>
</dbReference>
<evidence type="ECO:0000256" key="3">
    <source>
        <dbReference type="ARBA" id="ARBA00022029"/>
    </source>
</evidence>
<keyword evidence="8" id="KW-0472">Membrane</keyword>
<dbReference type="InterPro" id="IPR002477">
    <property type="entry name" value="Peptidoglycan-bd-like"/>
</dbReference>
<dbReference type="PANTHER" id="PTHR32060:SF30">
    <property type="entry name" value="CARBOXY-TERMINAL PROCESSING PROTEASE CTPA"/>
    <property type="match status" value="1"/>
</dbReference>
<dbReference type="NCBIfam" id="TIGR00225">
    <property type="entry name" value="prc"/>
    <property type="match status" value="1"/>
</dbReference>
<evidence type="ECO:0000256" key="7">
    <source>
        <dbReference type="RuleBase" id="RU004404"/>
    </source>
</evidence>
<dbReference type="GO" id="GO:0030288">
    <property type="term" value="C:outer membrane-bounded periplasmic space"/>
    <property type="evidence" value="ECO:0007669"/>
    <property type="project" value="TreeGrafter"/>
</dbReference>
<dbReference type="InterPro" id="IPR036034">
    <property type="entry name" value="PDZ_sf"/>
</dbReference>
<feature type="transmembrane region" description="Helical" evidence="8">
    <location>
        <begin position="16"/>
        <end position="40"/>
    </location>
</feature>
<keyword evidence="4 7" id="KW-0645">Protease</keyword>
<dbReference type="InterPro" id="IPR001478">
    <property type="entry name" value="PDZ"/>
</dbReference>
<gene>
    <name evidence="10" type="ORF">K8V35_04880</name>
    <name evidence="11" type="ORF">SAMN05192557_0315</name>
</gene>
<dbReference type="AlphaFoldDB" id="A0A662Z185"/>
<dbReference type="EMBL" id="FOIT01000001">
    <property type="protein sequence ID" value="SEV83133.1"/>
    <property type="molecule type" value="Genomic_DNA"/>
</dbReference>
<dbReference type="Gene3D" id="3.30.750.44">
    <property type="match status" value="1"/>
</dbReference>
<evidence type="ECO:0000256" key="8">
    <source>
        <dbReference type="SAM" id="Phobius"/>
    </source>
</evidence>
<evidence type="ECO:0000256" key="6">
    <source>
        <dbReference type="ARBA" id="ARBA00022825"/>
    </source>
</evidence>
<organism evidence="11 12">
    <name type="scientific">Aliicoccus persicus</name>
    <dbReference type="NCBI Taxonomy" id="930138"/>
    <lineage>
        <taxon>Bacteria</taxon>
        <taxon>Bacillati</taxon>
        <taxon>Bacillota</taxon>
        <taxon>Bacilli</taxon>
        <taxon>Bacillales</taxon>
        <taxon>Staphylococcaceae</taxon>
        <taxon>Aliicoccus</taxon>
    </lineage>
</organism>
<dbReference type="GO" id="GO:0004175">
    <property type="term" value="F:endopeptidase activity"/>
    <property type="evidence" value="ECO:0007669"/>
    <property type="project" value="TreeGrafter"/>
</dbReference>
<dbReference type="SMART" id="SM00245">
    <property type="entry name" value="TSPc"/>
    <property type="match status" value="1"/>
</dbReference>
<accession>A0A662Z185</accession>
<dbReference type="FunFam" id="2.30.42.10:FF:000063">
    <property type="entry name" value="Peptidase, S41 family"/>
    <property type="match status" value="1"/>
</dbReference>
<dbReference type="SUPFAM" id="SSF50156">
    <property type="entry name" value="PDZ domain-like"/>
    <property type="match status" value="1"/>
</dbReference>
<dbReference type="InterPro" id="IPR005151">
    <property type="entry name" value="Tail-specific_protease"/>
</dbReference>
<feature type="domain" description="PDZ" evidence="9">
    <location>
        <begin position="100"/>
        <end position="168"/>
    </location>
</feature>
<dbReference type="GO" id="GO:0007165">
    <property type="term" value="P:signal transduction"/>
    <property type="evidence" value="ECO:0007669"/>
    <property type="project" value="TreeGrafter"/>
</dbReference>
<evidence type="ECO:0000256" key="5">
    <source>
        <dbReference type="ARBA" id="ARBA00022801"/>
    </source>
</evidence>
<evidence type="ECO:0000313" key="12">
    <source>
        <dbReference type="Proteomes" id="UP000243605"/>
    </source>
</evidence>
<evidence type="ECO:0000313" key="10">
    <source>
        <dbReference type="EMBL" id="HJE19668.1"/>
    </source>
</evidence>
<dbReference type="InterPro" id="IPR041489">
    <property type="entry name" value="PDZ_6"/>
</dbReference>
<keyword evidence="6 7" id="KW-0720">Serine protease</keyword>
<dbReference type="SUPFAM" id="SSF52096">
    <property type="entry name" value="ClpP/crotonase"/>
    <property type="match status" value="1"/>
</dbReference>
<dbReference type="CDD" id="cd07560">
    <property type="entry name" value="Peptidase_S41_CPP"/>
    <property type="match status" value="1"/>
</dbReference>
<evidence type="ECO:0000259" key="9">
    <source>
        <dbReference type="PROSITE" id="PS50106"/>
    </source>
</evidence>
<reference evidence="10" key="3">
    <citation type="submission" date="2021-09" db="EMBL/GenBank/DDBJ databases">
        <authorList>
            <person name="Gilroy R."/>
        </authorList>
    </citation>
    <scope>NUCLEOTIDE SEQUENCE</scope>
    <source>
        <strain evidence="10">6019</strain>
    </source>
</reference>
<dbReference type="InterPro" id="IPR036366">
    <property type="entry name" value="PGBDSf"/>
</dbReference>
<dbReference type="Gene3D" id="2.30.42.10">
    <property type="match status" value="1"/>
</dbReference>
<name>A0A662Z185_9STAP</name>
<dbReference type="Proteomes" id="UP000763505">
    <property type="component" value="Unassembled WGS sequence"/>
</dbReference>
<dbReference type="Gene3D" id="3.90.226.10">
    <property type="entry name" value="2-enoyl-CoA Hydratase, Chain A, domain 1"/>
    <property type="match status" value="1"/>
</dbReference>
<dbReference type="InterPro" id="IPR004447">
    <property type="entry name" value="Peptidase_S41A"/>
</dbReference>
<comment type="subcellular location">
    <subcellularLocation>
        <location evidence="1">Cell membrane</location>
        <topology evidence="1">Single-pass membrane protein</topology>
    </subcellularLocation>
</comment>
<dbReference type="SMART" id="SM00228">
    <property type="entry name" value="PDZ"/>
    <property type="match status" value="1"/>
</dbReference>
<dbReference type="GO" id="GO:0008236">
    <property type="term" value="F:serine-type peptidase activity"/>
    <property type="evidence" value="ECO:0007669"/>
    <property type="project" value="UniProtKB-KW"/>
</dbReference>
<dbReference type="EMBL" id="DYYI01000053">
    <property type="protein sequence ID" value="HJE19668.1"/>
    <property type="molecule type" value="Genomic_DNA"/>
</dbReference>
<protein>
    <recommendedName>
        <fullName evidence="3">Probable CtpA-like serine protease</fullName>
    </recommendedName>
</protein>
<dbReference type="InterPro" id="IPR036365">
    <property type="entry name" value="PGBD-like_sf"/>
</dbReference>
<dbReference type="GO" id="GO:0006508">
    <property type="term" value="P:proteolysis"/>
    <property type="evidence" value="ECO:0007669"/>
    <property type="project" value="UniProtKB-KW"/>
</dbReference>
<dbReference type="Pfam" id="PF17820">
    <property type="entry name" value="PDZ_6"/>
    <property type="match status" value="1"/>
</dbReference>